<organism evidence="4 5">
    <name type="scientific">Panagrellus redivivus</name>
    <name type="common">Microworm</name>
    <dbReference type="NCBI Taxonomy" id="6233"/>
    <lineage>
        <taxon>Eukaryota</taxon>
        <taxon>Metazoa</taxon>
        <taxon>Ecdysozoa</taxon>
        <taxon>Nematoda</taxon>
        <taxon>Chromadorea</taxon>
        <taxon>Rhabditida</taxon>
        <taxon>Tylenchina</taxon>
        <taxon>Panagrolaimomorpha</taxon>
        <taxon>Panagrolaimoidea</taxon>
        <taxon>Panagrolaimidae</taxon>
        <taxon>Panagrellus</taxon>
    </lineage>
</organism>
<dbReference type="GO" id="GO:0015631">
    <property type="term" value="F:tubulin binding"/>
    <property type="evidence" value="ECO:0007669"/>
    <property type="project" value="TreeGrafter"/>
</dbReference>
<dbReference type="InterPro" id="IPR004127">
    <property type="entry name" value="Prefoldin_subunit_alpha"/>
</dbReference>
<dbReference type="InterPro" id="IPR009053">
    <property type="entry name" value="Prefoldin"/>
</dbReference>
<dbReference type="GO" id="GO:0007017">
    <property type="term" value="P:microtubule-based process"/>
    <property type="evidence" value="ECO:0007669"/>
    <property type="project" value="TreeGrafter"/>
</dbReference>
<comment type="similarity">
    <text evidence="1">Belongs to the prefoldin subunit alpha family.</text>
</comment>
<dbReference type="GO" id="GO:0005737">
    <property type="term" value="C:cytoplasm"/>
    <property type="evidence" value="ECO:0007669"/>
    <property type="project" value="TreeGrafter"/>
</dbReference>
<dbReference type="Pfam" id="PF02996">
    <property type="entry name" value="Prefoldin"/>
    <property type="match status" value="1"/>
</dbReference>
<dbReference type="AlphaFoldDB" id="A0A7E4UWV9"/>
<dbReference type="InterPro" id="IPR016655">
    <property type="entry name" value="PFD3"/>
</dbReference>
<dbReference type="PANTHER" id="PTHR12409:SF0">
    <property type="entry name" value="PREFOLDIN SUBUNIT 3"/>
    <property type="match status" value="1"/>
</dbReference>
<evidence type="ECO:0000256" key="3">
    <source>
        <dbReference type="ARBA" id="ARBA00023186"/>
    </source>
</evidence>
<proteinExistence type="inferred from homology"/>
<name>A0A7E4UWV9_PANRE</name>
<dbReference type="GO" id="GO:0016272">
    <property type="term" value="C:prefoldin complex"/>
    <property type="evidence" value="ECO:0007669"/>
    <property type="project" value="InterPro"/>
</dbReference>
<sequence length="214" mass="24250">MSAEIAQLDEETLKSLRLGPHSTSSDDAPALDVLGRMEKKGVPTAEVITDVESWLKENKVEVDEAHRRVQENFRKYKLVESSLQSQREKVGENEPEFEQGRALLDKLVEAVKNPDTEWPLTIQYPIADQVYAHATIDKTETLFVLLGCNTMVELTIDETEKMFEKNLTGIQTLTTQLSEEIDFIKDQITTSEVNLAHLFNYKVALKKAQAAEQK</sequence>
<evidence type="ECO:0000313" key="5">
    <source>
        <dbReference type="WBParaSite" id="Pan_g13519.t1"/>
    </source>
</evidence>
<comment type="subunit">
    <text evidence="2">Heterohexamer of two PFD-alpha type and four PFD-beta type subunits.</text>
</comment>
<reference evidence="5" key="2">
    <citation type="submission" date="2020-10" db="UniProtKB">
        <authorList>
            <consortium name="WormBaseParasite"/>
        </authorList>
    </citation>
    <scope>IDENTIFICATION</scope>
</reference>
<evidence type="ECO:0000256" key="2">
    <source>
        <dbReference type="ARBA" id="ARBA00011695"/>
    </source>
</evidence>
<dbReference type="SUPFAM" id="SSF46579">
    <property type="entry name" value="Prefoldin"/>
    <property type="match status" value="1"/>
</dbReference>
<dbReference type="WBParaSite" id="Pan_g13519.t1">
    <property type="protein sequence ID" value="Pan_g13519.t1"/>
    <property type="gene ID" value="Pan_g13519"/>
</dbReference>
<dbReference type="Proteomes" id="UP000492821">
    <property type="component" value="Unassembled WGS sequence"/>
</dbReference>
<protein>
    <submittedName>
        <fullName evidence="5">Prefoldin subunit 3</fullName>
    </submittedName>
</protein>
<keyword evidence="3" id="KW-0143">Chaperone</keyword>
<accession>A0A7E4UWV9</accession>
<dbReference type="GO" id="GO:0007021">
    <property type="term" value="P:tubulin complex assembly"/>
    <property type="evidence" value="ECO:0007669"/>
    <property type="project" value="TreeGrafter"/>
</dbReference>
<reference evidence="4" key="1">
    <citation type="journal article" date="2013" name="Genetics">
        <title>The draft genome and transcriptome of Panagrellus redivivus are shaped by the harsh demands of a free-living lifestyle.</title>
        <authorList>
            <person name="Srinivasan J."/>
            <person name="Dillman A.R."/>
            <person name="Macchietto M.G."/>
            <person name="Heikkinen L."/>
            <person name="Lakso M."/>
            <person name="Fracchia K.M."/>
            <person name="Antoshechkin I."/>
            <person name="Mortazavi A."/>
            <person name="Wong G."/>
            <person name="Sternberg P.W."/>
        </authorList>
    </citation>
    <scope>NUCLEOTIDE SEQUENCE [LARGE SCALE GENOMIC DNA]</scope>
    <source>
        <strain evidence="4">MT8872</strain>
    </source>
</reference>
<dbReference type="CDD" id="cd23156">
    <property type="entry name" value="Prefoldin_3"/>
    <property type="match status" value="1"/>
</dbReference>
<evidence type="ECO:0000313" key="4">
    <source>
        <dbReference type="Proteomes" id="UP000492821"/>
    </source>
</evidence>
<dbReference type="GO" id="GO:0006457">
    <property type="term" value="P:protein folding"/>
    <property type="evidence" value="ECO:0007669"/>
    <property type="project" value="InterPro"/>
</dbReference>
<dbReference type="Gene3D" id="1.10.287.370">
    <property type="match status" value="1"/>
</dbReference>
<evidence type="ECO:0000256" key="1">
    <source>
        <dbReference type="ARBA" id="ARBA00010048"/>
    </source>
</evidence>
<dbReference type="PANTHER" id="PTHR12409">
    <property type="entry name" value="PREFOLDIN SUBUNIT 3"/>
    <property type="match status" value="1"/>
</dbReference>
<keyword evidence="4" id="KW-1185">Reference proteome</keyword>